<dbReference type="Proteomes" id="UP000057938">
    <property type="component" value="Chromosome"/>
</dbReference>
<evidence type="ECO:0000313" key="3">
    <source>
        <dbReference type="Proteomes" id="UP000057938"/>
    </source>
</evidence>
<dbReference type="STRING" id="361183.AMC99_02057"/>
<feature type="compositionally biased region" description="Acidic residues" evidence="1">
    <location>
        <begin position="79"/>
        <end position="98"/>
    </location>
</feature>
<proteinExistence type="predicted"/>
<dbReference type="EMBL" id="CP012669">
    <property type="protein sequence ID" value="ALE17343.1"/>
    <property type="molecule type" value="Genomic_DNA"/>
</dbReference>
<dbReference type="RefSeq" id="WP_061926184.1">
    <property type="nucleotide sequence ID" value="NZ_CP012669.1"/>
</dbReference>
<keyword evidence="3" id="KW-1185">Reference proteome</keyword>
<protein>
    <submittedName>
        <fullName evidence="2">Uncharacterized protein</fullName>
    </submittedName>
</protein>
<dbReference type="PATRIC" id="fig|361183.4.peg.2025"/>
<evidence type="ECO:0000313" key="2">
    <source>
        <dbReference type="EMBL" id="ALE17343.1"/>
    </source>
</evidence>
<dbReference type="KEGG" id="aep:AMC99_02057"/>
<sequence>MKNFAAFAMPVLLLVSACNDESEIARETGDAKEAEGEVLGGSISDDMLPLGELKSQSPPLKEAAKPADTAATGNADASQSEDEAAPETEETAAEPEEG</sequence>
<dbReference type="AlphaFoldDB" id="A0A0M4MI34"/>
<reference evidence="2 3" key="1">
    <citation type="submission" date="2015-09" db="EMBL/GenBank/DDBJ databases">
        <title>Complete genome sequence of a benzo[a]pyrene-degrading bacterium Altererythrobacter epoxidivorans CGMCC 1.7731T.</title>
        <authorList>
            <person name="Li Z."/>
            <person name="Cheng H."/>
            <person name="Huo Y."/>
            <person name="Xu X."/>
        </authorList>
    </citation>
    <scope>NUCLEOTIDE SEQUENCE [LARGE SCALE GENOMIC DNA]</scope>
    <source>
        <strain evidence="2 3">CGMCC 1.7731</strain>
    </source>
</reference>
<feature type="region of interest" description="Disordered" evidence="1">
    <location>
        <begin position="26"/>
        <end position="98"/>
    </location>
</feature>
<name>A0A0M4MI34_9SPHN</name>
<accession>A0A0M4MI34</accession>
<evidence type="ECO:0000256" key="1">
    <source>
        <dbReference type="SAM" id="MobiDB-lite"/>
    </source>
</evidence>
<gene>
    <name evidence="2" type="ORF">AMC99_02057</name>
</gene>
<organism evidence="2 3">
    <name type="scientific">Altererythrobacter epoxidivorans</name>
    <dbReference type="NCBI Taxonomy" id="361183"/>
    <lineage>
        <taxon>Bacteria</taxon>
        <taxon>Pseudomonadati</taxon>
        <taxon>Pseudomonadota</taxon>
        <taxon>Alphaproteobacteria</taxon>
        <taxon>Sphingomonadales</taxon>
        <taxon>Erythrobacteraceae</taxon>
        <taxon>Altererythrobacter</taxon>
    </lineage>
</organism>
<dbReference type="PROSITE" id="PS51257">
    <property type="entry name" value="PROKAR_LIPOPROTEIN"/>
    <property type="match status" value="1"/>
</dbReference>
<feature type="compositionally biased region" description="Basic and acidic residues" evidence="1">
    <location>
        <begin position="26"/>
        <end position="35"/>
    </location>
</feature>
<dbReference type="OrthoDB" id="7511418at2"/>